<dbReference type="Proteomes" id="UP000226192">
    <property type="component" value="Unassembled WGS sequence"/>
</dbReference>
<keyword evidence="2" id="KW-0540">Nuclease</keyword>
<dbReference type="STRING" id="1399860.A0A2C5XZX7"/>
<dbReference type="InterPro" id="IPR032466">
    <property type="entry name" value="Metal_Hydrolase"/>
</dbReference>
<dbReference type="CDD" id="cd01310">
    <property type="entry name" value="TatD_DNAse"/>
    <property type="match status" value="1"/>
</dbReference>
<dbReference type="PIRSF" id="PIRSF005902">
    <property type="entry name" value="DNase_TatD"/>
    <property type="match status" value="1"/>
</dbReference>
<dbReference type="GO" id="GO:0008296">
    <property type="term" value="F:3'-5'-DNA exonuclease activity"/>
    <property type="evidence" value="ECO:0007669"/>
    <property type="project" value="TreeGrafter"/>
</dbReference>
<feature type="binding site" evidence="5">
    <location>
        <position position="270"/>
    </location>
    <ligand>
        <name>a divalent metal cation</name>
        <dbReference type="ChEBI" id="CHEBI:60240"/>
        <label>1</label>
    </ligand>
</feature>
<dbReference type="InterPro" id="IPR001130">
    <property type="entry name" value="TatD-like"/>
</dbReference>
<evidence type="ECO:0000256" key="1">
    <source>
        <dbReference type="ARBA" id="ARBA00009275"/>
    </source>
</evidence>
<gene>
    <name evidence="6" type="ORF">CDD81_1010</name>
</gene>
<dbReference type="PANTHER" id="PTHR10060:SF15">
    <property type="entry name" value="DEOXYRIBONUCLEASE TATDN1"/>
    <property type="match status" value="1"/>
</dbReference>
<dbReference type="InterPro" id="IPR050891">
    <property type="entry name" value="TatD-type_Hydrolase"/>
</dbReference>
<proteinExistence type="inferred from homology"/>
<dbReference type="AlphaFoldDB" id="A0A2C5XZX7"/>
<dbReference type="GO" id="GO:0046872">
    <property type="term" value="F:metal ion binding"/>
    <property type="evidence" value="ECO:0007669"/>
    <property type="project" value="UniProtKB-KW"/>
</dbReference>
<accession>A0A2C5XZX7</accession>
<protein>
    <submittedName>
        <fullName evidence="6">Uncharacterized protein</fullName>
    </submittedName>
</protein>
<dbReference type="PANTHER" id="PTHR10060">
    <property type="entry name" value="TATD FAMILY DEOXYRIBONUCLEASE"/>
    <property type="match status" value="1"/>
</dbReference>
<dbReference type="SUPFAM" id="SSF51556">
    <property type="entry name" value="Metallo-dependent hydrolases"/>
    <property type="match status" value="1"/>
</dbReference>
<evidence type="ECO:0000256" key="5">
    <source>
        <dbReference type="PIRSR" id="PIRSR005902-1"/>
    </source>
</evidence>
<dbReference type="GO" id="GO:0005829">
    <property type="term" value="C:cytosol"/>
    <property type="evidence" value="ECO:0007669"/>
    <property type="project" value="TreeGrafter"/>
</dbReference>
<comment type="caution">
    <text evidence="6">The sequence shown here is derived from an EMBL/GenBank/DDBJ whole genome shotgun (WGS) entry which is preliminary data.</text>
</comment>
<evidence type="ECO:0000313" key="7">
    <source>
        <dbReference type="Proteomes" id="UP000226192"/>
    </source>
</evidence>
<evidence type="ECO:0000256" key="3">
    <source>
        <dbReference type="ARBA" id="ARBA00022723"/>
    </source>
</evidence>
<dbReference type="EMBL" id="NJET01000122">
    <property type="protein sequence ID" value="PHH60953.1"/>
    <property type="molecule type" value="Genomic_DNA"/>
</dbReference>
<keyword evidence="4" id="KW-0378">Hydrolase</keyword>
<keyword evidence="7" id="KW-1185">Reference proteome</keyword>
<evidence type="ECO:0000256" key="2">
    <source>
        <dbReference type="ARBA" id="ARBA00022722"/>
    </source>
</evidence>
<organism evidence="6 7">
    <name type="scientific">Ophiocordyceps australis</name>
    <dbReference type="NCBI Taxonomy" id="1399860"/>
    <lineage>
        <taxon>Eukaryota</taxon>
        <taxon>Fungi</taxon>
        <taxon>Dikarya</taxon>
        <taxon>Ascomycota</taxon>
        <taxon>Pezizomycotina</taxon>
        <taxon>Sordariomycetes</taxon>
        <taxon>Hypocreomycetidae</taxon>
        <taxon>Hypocreales</taxon>
        <taxon>Ophiocordycipitaceae</taxon>
        <taxon>Ophiocordyceps</taxon>
    </lineage>
</organism>
<evidence type="ECO:0000313" key="6">
    <source>
        <dbReference type="EMBL" id="PHH60953.1"/>
    </source>
</evidence>
<dbReference type="Gene3D" id="3.20.20.140">
    <property type="entry name" value="Metal-dependent hydrolases"/>
    <property type="match status" value="1"/>
</dbReference>
<name>A0A2C5XZX7_9HYPO</name>
<feature type="binding site" evidence="5">
    <location>
        <position position="153"/>
    </location>
    <ligand>
        <name>a divalent metal cation</name>
        <dbReference type="ChEBI" id="CHEBI:60240"/>
        <label>1</label>
    </ligand>
</feature>
<sequence>MAEHQVASYKPRYIEIAINLADPIFRGKYHGTQRHPDDLKAVVGRALQVGCSKLIVTGSDLETARDALKLAQEYPGTIFATAGIHPCNSSVFSSDGTTNGDGHMPLCDSNPSAPVSEYQKPDSTKSAAIIAELTALVADESNSHRNRLVAFGEFGLDYDRLHYCNKTLQLHSFEVQLRLAASLEPQLPLFLHSRAAHSDFVSLLKTVYGDRLEKLEKGAVVHSFTGSAEEMAELMDLGLYIGINGCSFKTAENCAVVKGVRLDRVMLETDDSEIQTKSKKQVKEAEVPQQFKVVKKEKWVQGAMVKGRVGLEEAD</sequence>
<keyword evidence="3 5" id="KW-0479">Metal-binding</keyword>
<feature type="binding site" evidence="5">
    <location>
        <position position="192"/>
    </location>
    <ligand>
        <name>a divalent metal cation</name>
        <dbReference type="ChEBI" id="CHEBI:60240"/>
        <label>2</label>
    </ligand>
</feature>
<feature type="binding site" evidence="5">
    <location>
        <position position="222"/>
    </location>
    <ligand>
        <name>a divalent metal cation</name>
        <dbReference type="ChEBI" id="CHEBI:60240"/>
        <label>2</label>
    </ligand>
</feature>
<reference evidence="6 7" key="1">
    <citation type="submission" date="2017-06" db="EMBL/GenBank/DDBJ databases">
        <title>Ant-infecting Ophiocordyceps genomes reveal a high diversity of potential behavioral manipulation genes and a possible major role for enterotoxins.</title>
        <authorList>
            <person name="De Bekker C."/>
            <person name="Evans H.C."/>
            <person name="Brachmann A."/>
            <person name="Hughes D.P."/>
        </authorList>
    </citation>
    <scope>NUCLEOTIDE SEQUENCE [LARGE SCALE GENOMIC DNA]</scope>
    <source>
        <strain evidence="6 7">Map64</strain>
    </source>
</reference>
<evidence type="ECO:0000256" key="4">
    <source>
        <dbReference type="ARBA" id="ARBA00022801"/>
    </source>
</evidence>
<dbReference type="OrthoDB" id="6079689at2759"/>
<dbReference type="Pfam" id="PF01026">
    <property type="entry name" value="TatD_DNase"/>
    <property type="match status" value="1"/>
</dbReference>
<comment type="similarity">
    <text evidence="1">Belongs to the metallo-dependent hydrolases superfamily. TatD-type hydrolase family.</text>
</comment>